<reference evidence="2" key="2">
    <citation type="submission" date="2020-09" db="EMBL/GenBank/DDBJ databases">
        <authorList>
            <person name="Sun Q."/>
            <person name="Kim S."/>
        </authorList>
    </citation>
    <scope>NUCLEOTIDE SEQUENCE</scope>
    <source>
        <strain evidence="2">KCTC 32513</strain>
    </source>
</reference>
<protein>
    <recommendedName>
        <fullName evidence="4">TraB/GumN family protein</fullName>
    </recommendedName>
</protein>
<dbReference type="Proteomes" id="UP000634004">
    <property type="component" value="Unassembled WGS sequence"/>
</dbReference>
<dbReference type="CDD" id="cd14789">
    <property type="entry name" value="Tiki"/>
    <property type="match status" value="1"/>
</dbReference>
<gene>
    <name evidence="2" type="ORF">GCM10009069_07520</name>
</gene>
<dbReference type="PANTHER" id="PTHR40590:SF1">
    <property type="entry name" value="CYTOPLASMIC PROTEIN"/>
    <property type="match status" value="1"/>
</dbReference>
<evidence type="ECO:0008006" key="4">
    <source>
        <dbReference type="Google" id="ProtNLM"/>
    </source>
</evidence>
<proteinExistence type="predicted"/>
<dbReference type="PROSITE" id="PS51257">
    <property type="entry name" value="PROKAR_LIPOPROTEIN"/>
    <property type="match status" value="1"/>
</dbReference>
<reference evidence="2" key="1">
    <citation type="journal article" date="2014" name="Int. J. Syst. Evol. Microbiol.">
        <title>Complete genome sequence of Corynebacterium casei LMG S-19264T (=DSM 44701T), isolated from a smear-ripened cheese.</title>
        <authorList>
            <consortium name="US DOE Joint Genome Institute (JGI-PGF)"/>
            <person name="Walter F."/>
            <person name="Albersmeier A."/>
            <person name="Kalinowski J."/>
            <person name="Ruckert C."/>
        </authorList>
    </citation>
    <scope>NUCLEOTIDE SEQUENCE</scope>
    <source>
        <strain evidence="2">KCTC 32513</strain>
    </source>
</reference>
<dbReference type="InterPro" id="IPR047111">
    <property type="entry name" value="YbaP-like"/>
</dbReference>
<dbReference type="AlphaFoldDB" id="A0A8J3CN70"/>
<evidence type="ECO:0000313" key="2">
    <source>
        <dbReference type="EMBL" id="GHA86784.1"/>
    </source>
</evidence>
<dbReference type="EMBL" id="BMZH01000002">
    <property type="protein sequence ID" value="GHA86784.1"/>
    <property type="molecule type" value="Genomic_DNA"/>
</dbReference>
<feature type="chain" id="PRO_5035281218" description="TraB/GumN family protein" evidence="1">
    <location>
        <begin position="28"/>
        <end position="303"/>
    </location>
</feature>
<feature type="signal peptide" evidence="1">
    <location>
        <begin position="1"/>
        <end position="27"/>
    </location>
</feature>
<dbReference type="Pfam" id="PF01963">
    <property type="entry name" value="TraB_PrgY_gumN"/>
    <property type="match status" value="1"/>
</dbReference>
<organism evidence="2 3">
    <name type="scientific">Algimonas arctica</name>
    <dbReference type="NCBI Taxonomy" id="1479486"/>
    <lineage>
        <taxon>Bacteria</taxon>
        <taxon>Pseudomonadati</taxon>
        <taxon>Pseudomonadota</taxon>
        <taxon>Alphaproteobacteria</taxon>
        <taxon>Maricaulales</taxon>
        <taxon>Robiginitomaculaceae</taxon>
        <taxon>Algimonas</taxon>
    </lineage>
</organism>
<keyword evidence="3" id="KW-1185">Reference proteome</keyword>
<dbReference type="InterPro" id="IPR002816">
    <property type="entry name" value="TraB/PrgY/GumN_fam"/>
</dbReference>
<comment type="caution">
    <text evidence="2">The sequence shown here is derived from an EMBL/GenBank/DDBJ whole genome shotgun (WGS) entry which is preliminary data.</text>
</comment>
<dbReference type="PANTHER" id="PTHR40590">
    <property type="entry name" value="CYTOPLASMIC PROTEIN-RELATED"/>
    <property type="match status" value="1"/>
</dbReference>
<keyword evidence="1" id="KW-0732">Signal</keyword>
<dbReference type="RefSeq" id="WP_189495554.1">
    <property type="nucleotide sequence ID" value="NZ_BMZH01000002.1"/>
</dbReference>
<sequence length="303" mass="33148">MTRILLAISTALILAACSGGAPTVDLADLDETTLRSEPVMFSVTDEDSEIILFGTFHILPTDIEWKSQTLADAIARSDEAWFELPAGAQDDPALQQLTMQFGMSQDPLSGKLDAVTLAQLETEAEKLGLPMEALNQMQPWLASVTLPVVQMMGAGFDLTAGAEAMLEPRVEYLPRKSFETAEQQLRFFADMDQKTQVDMLKLTLDGMEEGTELITRMAQSWATGSVDMLEEEVIATMKRGAPDMYAIMFTNRNMAWTERLTQEIKGSGVDFVAVGAGHLLGPDSVPVMLAAKGYDVRVLTTKE</sequence>
<accession>A0A8J3CN70</accession>
<evidence type="ECO:0000256" key="1">
    <source>
        <dbReference type="SAM" id="SignalP"/>
    </source>
</evidence>
<name>A0A8J3CN70_9PROT</name>
<evidence type="ECO:0000313" key="3">
    <source>
        <dbReference type="Proteomes" id="UP000634004"/>
    </source>
</evidence>